<protein>
    <submittedName>
        <fullName evidence="1">Uncharacterized protein</fullName>
    </submittedName>
</protein>
<reference evidence="1 2" key="1">
    <citation type="journal article" date="2019" name="Nat. Ecol. Evol.">
        <title>Megaphylogeny resolves global patterns of mushroom evolution.</title>
        <authorList>
            <person name="Varga T."/>
            <person name="Krizsan K."/>
            <person name="Foldi C."/>
            <person name="Dima B."/>
            <person name="Sanchez-Garcia M."/>
            <person name="Sanchez-Ramirez S."/>
            <person name="Szollosi G.J."/>
            <person name="Szarkandi J.G."/>
            <person name="Papp V."/>
            <person name="Albert L."/>
            <person name="Andreopoulos W."/>
            <person name="Angelini C."/>
            <person name="Antonin V."/>
            <person name="Barry K.W."/>
            <person name="Bougher N.L."/>
            <person name="Buchanan P."/>
            <person name="Buyck B."/>
            <person name="Bense V."/>
            <person name="Catcheside P."/>
            <person name="Chovatia M."/>
            <person name="Cooper J."/>
            <person name="Damon W."/>
            <person name="Desjardin D."/>
            <person name="Finy P."/>
            <person name="Geml J."/>
            <person name="Haridas S."/>
            <person name="Hughes K."/>
            <person name="Justo A."/>
            <person name="Karasinski D."/>
            <person name="Kautmanova I."/>
            <person name="Kiss B."/>
            <person name="Kocsube S."/>
            <person name="Kotiranta H."/>
            <person name="LaButti K.M."/>
            <person name="Lechner B.E."/>
            <person name="Liimatainen K."/>
            <person name="Lipzen A."/>
            <person name="Lukacs Z."/>
            <person name="Mihaltcheva S."/>
            <person name="Morgado L.N."/>
            <person name="Niskanen T."/>
            <person name="Noordeloos M.E."/>
            <person name="Ohm R.A."/>
            <person name="Ortiz-Santana B."/>
            <person name="Ovrebo C."/>
            <person name="Racz N."/>
            <person name="Riley R."/>
            <person name="Savchenko A."/>
            <person name="Shiryaev A."/>
            <person name="Soop K."/>
            <person name="Spirin V."/>
            <person name="Szebenyi C."/>
            <person name="Tomsovsky M."/>
            <person name="Tulloss R.E."/>
            <person name="Uehling J."/>
            <person name="Grigoriev I.V."/>
            <person name="Vagvolgyi C."/>
            <person name="Papp T."/>
            <person name="Martin F.M."/>
            <person name="Miettinen O."/>
            <person name="Hibbett D.S."/>
            <person name="Nagy L.G."/>
        </authorList>
    </citation>
    <scope>NUCLEOTIDE SEQUENCE [LARGE SCALE GENOMIC DNA]</scope>
    <source>
        <strain evidence="1 2">CBS 121175</strain>
    </source>
</reference>
<evidence type="ECO:0000313" key="1">
    <source>
        <dbReference type="EMBL" id="TFK17431.1"/>
    </source>
</evidence>
<keyword evidence="2" id="KW-1185">Reference proteome</keyword>
<dbReference type="Proteomes" id="UP000307440">
    <property type="component" value="Unassembled WGS sequence"/>
</dbReference>
<organism evidence="1 2">
    <name type="scientific">Coprinopsis marcescibilis</name>
    <name type="common">Agaric fungus</name>
    <name type="synonym">Psathyrella marcescibilis</name>
    <dbReference type="NCBI Taxonomy" id="230819"/>
    <lineage>
        <taxon>Eukaryota</taxon>
        <taxon>Fungi</taxon>
        <taxon>Dikarya</taxon>
        <taxon>Basidiomycota</taxon>
        <taxon>Agaricomycotina</taxon>
        <taxon>Agaricomycetes</taxon>
        <taxon>Agaricomycetidae</taxon>
        <taxon>Agaricales</taxon>
        <taxon>Agaricineae</taxon>
        <taxon>Psathyrellaceae</taxon>
        <taxon>Coprinopsis</taxon>
    </lineage>
</organism>
<sequence>MAAPATAALPSGFNLDELVQRVAIHMKNLHQSSSGWSGGVATQPGLSSAGLFSPTTSIVGLGDPRLGWDLHCDPCHAMVPSPTPSISPDSTDSESIWDNLETLHLDVDNHNQLSNKDAEGELDITNTDFAMADAIASTSTSGSSVTVVVGLAEGSHTGSADIIVA</sequence>
<evidence type="ECO:0000313" key="2">
    <source>
        <dbReference type="Proteomes" id="UP000307440"/>
    </source>
</evidence>
<gene>
    <name evidence="1" type="ORF">FA15DRAFT_710815</name>
</gene>
<accession>A0A5C3KBV1</accession>
<proteinExistence type="predicted"/>
<name>A0A5C3KBV1_COPMA</name>
<dbReference type="AlphaFoldDB" id="A0A5C3KBV1"/>
<dbReference type="EMBL" id="ML210512">
    <property type="protein sequence ID" value="TFK17431.1"/>
    <property type="molecule type" value="Genomic_DNA"/>
</dbReference>